<proteinExistence type="predicted"/>
<keyword evidence="2" id="KW-1185">Reference proteome</keyword>
<reference evidence="1" key="2">
    <citation type="journal article" date="2022" name="New Phytol.">
        <title>Evolutionary transition to the ectomycorrhizal habit in the genomes of a hyperdiverse lineage of mushroom-forming fungi.</title>
        <authorList>
            <person name="Looney B."/>
            <person name="Miyauchi S."/>
            <person name="Morin E."/>
            <person name="Drula E."/>
            <person name="Courty P.E."/>
            <person name="Kohler A."/>
            <person name="Kuo A."/>
            <person name="LaButti K."/>
            <person name="Pangilinan J."/>
            <person name="Lipzen A."/>
            <person name="Riley R."/>
            <person name="Andreopoulos W."/>
            <person name="He G."/>
            <person name="Johnson J."/>
            <person name="Nolan M."/>
            <person name="Tritt A."/>
            <person name="Barry K.W."/>
            <person name="Grigoriev I.V."/>
            <person name="Nagy L.G."/>
            <person name="Hibbett D."/>
            <person name="Henrissat B."/>
            <person name="Matheny P.B."/>
            <person name="Labbe J."/>
            <person name="Martin F.M."/>
        </authorList>
    </citation>
    <scope>NUCLEOTIDE SEQUENCE</scope>
    <source>
        <strain evidence="1">FP105234-sp</strain>
    </source>
</reference>
<comment type="caution">
    <text evidence="1">The sequence shown here is derived from an EMBL/GenBank/DDBJ whole genome shotgun (WGS) entry which is preliminary data.</text>
</comment>
<sequence>MSSQPPSERASELIEKLPSSPSLITKTGTAILGSGLIAAAISQELYVVNEETVVAVGYLLLFAYIAKIIRTPYKDWAEGHIARIKGVLDKSRSEHTQAVKERIDSVGQMKDVVSLTQALFAVSKETATLEHEAFVQRQKVALASEVKTVLDSWVRFEQQEKENEQAQLVKTVVDNVLKNLGDEKTQKDVLAWAVTEVEQLVKTKAI</sequence>
<protein>
    <submittedName>
        <fullName evidence="1">Uncharacterized protein</fullName>
    </submittedName>
</protein>
<dbReference type="Proteomes" id="UP000814033">
    <property type="component" value="Unassembled WGS sequence"/>
</dbReference>
<gene>
    <name evidence="1" type="ORF">FA95DRAFT_1606325</name>
</gene>
<reference evidence="1" key="1">
    <citation type="submission" date="2021-02" db="EMBL/GenBank/DDBJ databases">
        <authorList>
            <consortium name="DOE Joint Genome Institute"/>
            <person name="Ahrendt S."/>
            <person name="Looney B.P."/>
            <person name="Miyauchi S."/>
            <person name="Morin E."/>
            <person name="Drula E."/>
            <person name="Courty P.E."/>
            <person name="Chicoki N."/>
            <person name="Fauchery L."/>
            <person name="Kohler A."/>
            <person name="Kuo A."/>
            <person name="Labutti K."/>
            <person name="Pangilinan J."/>
            <person name="Lipzen A."/>
            <person name="Riley R."/>
            <person name="Andreopoulos W."/>
            <person name="He G."/>
            <person name="Johnson J."/>
            <person name="Barry K.W."/>
            <person name="Grigoriev I.V."/>
            <person name="Nagy L."/>
            <person name="Hibbett D."/>
            <person name="Henrissat B."/>
            <person name="Matheny P.B."/>
            <person name="Labbe J."/>
            <person name="Martin F."/>
        </authorList>
    </citation>
    <scope>NUCLEOTIDE SEQUENCE</scope>
    <source>
        <strain evidence="1">FP105234-sp</strain>
    </source>
</reference>
<evidence type="ECO:0000313" key="2">
    <source>
        <dbReference type="Proteomes" id="UP000814033"/>
    </source>
</evidence>
<dbReference type="EMBL" id="MU275910">
    <property type="protein sequence ID" value="KAI0047145.1"/>
    <property type="molecule type" value="Genomic_DNA"/>
</dbReference>
<accession>A0ACB8RU58</accession>
<evidence type="ECO:0000313" key="1">
    <source>
        <dbReference type="EMBL" id="KAI0047145.1"/>
    </source>
</evidence>
<organism evidence="1 2">
    <name type="scientific">Auriscalpium vulgare</name>
    <dbReference type="NCBI Taxonomy" id="40419"/>
    <lineage>
        <taxon>Eukaryota</taxon>
        <taxon>Fungi</taxon>
        <taxon>Dikarya</taxon>
        <taxon>Basidiomycota</taxon>
        <taxon>Agaricomycotina</taxon>
        <taxon>Agaricomycetes</taxon>
        <taxon>Russulales</taxon>
        <taxon>Auriscalpiaceae</taxon>
        <taxon>Auriscalpium</taxon>
    </lineage>
</organism>
<name>A0ACB8RU58_9AGAM</name>